<dbReference type="AlphaFoldDB" id="A0A8J5SXC7"/>
<evidence type="ECO:0000256" key="3">
    <source>
        <dbReference type="ARBA" id="ARBA00022833"/>
    </source>
</evidence>
<feature type="compositionally biased region" description="Polar residues" evidence="4">
    <location>
        <begin position="387"/>
        <end position="408"/>
    </location>
</feature>
<feature type="region of interest" description="Disordered" evidence="4">
    <location>
        <begin position="369"/>
        <end position="467"/>
    </location>
</feature>
<reference evidence="5" key="2">
    <citation type="submission" date="2021-02" db="EMBL/GenBank/DDBJ databases">
        <authorList>
            <person name="Kimball J.A."/>
            <person name="Haas M.W."/>
            <person name="Macchietto M."/>
            <person name="Kono T."/>
            <person name="Duquette J."/>
            <person name="Shao M."/>
        </authorList>
    </citation>
    <scope>NUCLEOTIDE SEQUENCE</scope>
    <source>
        <tissue evidence="5">Fresh leaf tissue</tissue>
    </source>
</reference>
<dbReference type="GO" id="GO:0008270">
    <property type="term" value="F:zinc ion binding"/>
    <property type="evidence" value="ECO:0007669"/>
    <property type="project" value="UniProtKB-KW"/>
</dbReference>
<organism evidence="5 6">
    <name type="scientific">Zizania palustris</name>
    <name type="common">Northern wild rice</name>
    <dbReference type="NCBI Taxonomy" id="103762"/>
    <lineage>
        <taxon>Eukaryota</taxon>
        <taxon>Viridiplantae</taxon>
        <taxon>Streptophyta</taxon>
        <taxon>Embryophyta</taxon>
        <taxon>Tracheophyta</taxon>
        <taxon>Spermatophyta</taxon>
        <taxon>Magnoliopsida</taxon>
        <taxon>Liliopsida</taxon>
        <taxon>Poales</taxon>
        <taxon>Poaceae</taxon>
        <taxon>BOP clade</taxon>
        <taxon>Oryzoideae</taxon>
        <taxon>Oryzeae</taxon>
        <taxon>Zizaniinae</taxon>
        <taxon>Zizania</taxon>
    </lineage>
</organism>
<keyword evidence="3" id="KW-0862">Zinc</keyword>
<accession>A0A8J5SXC7</accession>
<dbReference type="OrthoDB" id="8062037at2759"/>
<sequence>MVDITSDNIFEVPDTPDRIQQSACPVSSPAARRGITKAAGNPLPPRRNIFKTRDNSTLGQSIRGGSASSVAPMTLDINDIFRQAELARSLPAAEDREAISFSLKSDRTAGTSVENEKGPEKLGFDRSRIISNNISYRGTGGRDHDCQIKKGEVSQQDANCCNADFLGVGSGLPTITVGKPHNRMEIITFNKGKEVPVADVCSGSSSREDKGNEITDKYTSGLSNVKPHVPQRHVGQRKLVMNGCISPSNRPKTSLKVDGKQEMCSTSRLLHNPNVQVDAFEKGNVIDLTDNSPPTRQDNTTSDTEKRAGRKLVTVRAGETLIPLAANKVSNSNFSEGNMNKGKEISHDVMGAKQSREVYVRRVCPRSMGNSSSVANNDHTGIGSEQGFRTTHNTTKLPVSHSGKMTSSCRREPGSSGQSIRNHEAAAGDNNSSIDGTTTMQTTRTLRISKKKRNHTSISYPGESSHSVGQSMVSQLASLNSTDARSHTIHYHDIPVVDIDDVFSPEVRPSSSGSGCSNRSSVDPNIREQLEADEVLARQLQEQLYNETPDVPTEEIDAIVARSLQHEEDAQRASRTVRRFQNNMRTPWMHSNASQRASRIRFALNSRRSYEGVVSRYPVPVEHRQHTQPNIDLNDYDALIALDENNHQHAGASESQINNLPQSVVQTNSIEEPCAVCLENPSVGDTIRHLPCFHKFHKEVCNLILRCHCHVTCAYSVAFLMPPFFHSAVHR</sequence>
<dbReference type="InterPro" id="IPR051834">
    <property type="entry name" value="RING_finger_E3_ligase"/>
</dbReference>
<keyword evidence="2" id="KW-0863">Zinc-finger</keyword>
<dbReference type="EMBL" id="JAAALK010000086">
    <property type="protein sequence ID" value="KAG8082655.1"/>
    <property type="molecule type" value="Genomic_DNA"/>
</dbReference>
<comment type="caution">
    <text evidence="5">The sequence shown here is derived from an EMBL/GenBank/DDBJ whole genome shotgun (WGS) entry which is preliminary data.</text>
</comment>
<feature type="region of interest" description="Disordered" evidence="4">
    <location>
        <begin position="27"/>
        <end position="51"/>
    </location>
</feature>
<keyword evidence="6" id="KW-1185">Reference proteome</keyword>
<dbReference type="GO" id="GO:0061630">
    <property type="term" value="F:ubiquitin protein ligase activity"/>
    <property type="evidence" value="ECO:0007669"/>
    <property type="project" value="TreeGrafter"/>
</dbReference>
<gene>
    <name evidence="5" type="ORF">GUJ93_ZPchr0014g47279</name>
</gene>
<evidence type="ECO:0000256" key="1">
    <source>
        <dbReference type="ARBA" id="ARBA00022723"/>
    </source>
</evidence>
<feature type="compositionally biased region" description="Polar residues" evidence="4">
    <location>
        <begin position="456"/>
        <end position="467"/>
    </location>
</feature>
<evidence type="ECO:0008006" key="7">
    <source>
        <dbReference type="Google" id="ProtNLM"/>
    </source>
</evidence>
<dbReference type="PANTHER" id="PTHR45931">
    <property type="entry name" value="SI:CH211-59O9.10"/>
    <property type="match status" value="1"/>
</dbReference>
<evidence type="ECO:0000313" key="6">
    <source>
        <dbReference type="Proteomes" id="UP000729402"/>
    </source>
</evidence>
<evidence type="ECO:0000256" key="2">
    <source>
        <dbReference type="ARBA" id="ARBA00022771"/>
    </source>
</evidence>
<dbReference type="GO" id="GO:0005634">
    <property type="term" value="C:nucleus"/>
    <property type="evidence" value="ECO:0007669"/>
    <property type="project" value="TreeGrafter"/>
</dbReference>
<keyword evidence="1" id="KW-0479">Metal-binding</keyword>
<name>A0A8J5SXC7_ZIZPA</name>
<feature type="compositionally biased region" description="Polar residues" evidence="4">
    <location>
        <begin position="369"/>
        <end position="379"/>
    </location>
</feature>
<evidence type="ECO:0000313" key="5">
    <source>
        <dbReference type="EMBL" id="KAG8082655.1"/>
    </source>
</evidence>
<evidence type="ECO:0000256" key="4">
    <source>
        <dbReference type="SAM" id="MobiDB-lite"/>
    </source>
</evidence>
<feature type="region of interest" description="Disordered" evidence="4">
    <location>
        <begin position="288"/>
        <end position="307"/>
    </location>
</feature>
<protein>
    <recommendedName>
        <fullName evidence="7">RING-type domain-containing protein</fullName>
    </recommendedName>
</protein>
<proteinExistence type="predicted"/>
<reference evidence="5" key="1">
    <citation type="journal article" date="2021" name="bioRxiv">
        <title>Whole Genome Assembly and Annotation of Northern Wild Rice, Zizania palustris L., Supports a Whole Genome Duplication in the Zizania Genus.</title>
        <authorList>
            <person name="Haas M."/>
            <person name="Kono T."/>
            <person name="Macchietto M."/>
            <person name="Millas R."/>
            <person name="McGilp L."/>
            <person name="Shao M."/>
            <person name="Duquette J."/>
            <person name="Hirsch C.N."/>
            <person name="Kimball J."/>
        </authorList>
    </citation>
    <scope>NUCLEOTIDE SEQUENCE</scope>
    <source>
        <tissue evidence="5">Fresh leaf tissue</tissue>
    </source>
</reference>
<dbReference type="Proteomes" id="UP000729402">
    <property type="component" value="Unassembled WGS sequence"/>
</dbReference>
<feature type="compositionally biased region" description="Polar residues" evidence="4">
    <location>
        <begin position="289"/>
        <end position="302"/>
    </location>
</feature>
<dbReference type="PANTHER" id="PTHR45931:SF16">
    <property type="entry name" value="RING_U-BOX SUPERFAMILY PROTEIN"/>
    <property type="match status" value="1"/>
</dbReference>
<dbReference type="GO" id="GO:0006511">
    <property type="term" value="P:ubiquitin-dependent protein catabolic process"/>
    <property type="evidence" value="ECO:0007669"/>
    <property type="project" value="TreeGrafter"/>
</dbReference>